<sequence>MKDQILKVVKIGGKLIEDDEKFQVFLRDFSSLEGPKILIHGGGNYATEMAYKLGYKTKMIDGRRITDSNSLKVIIMTYGGLINKSIVAKLQAMDCNSIGLCGADGKSIISTKREVNEIDYGFVGDIAEINSIFISALLDQNITPVFSPISCTREGELLNTNGDSVAAELAIALSSIYKSELYFCFEKKGVLQNAVDDDSVIENLDLKKYKALLDEKVISDGMLPKLYNCFQAMERGVSKICLGDSTLLQKNSKHTKILK</sequence>
<comment type="catalytic activity">
    <reaction evidence="8 9">
        <text>N-acetyl-L-glutamate + ATP = N-acetyl-L-glutamyl 5-phosphate + ADP</text>
        <dbReference type="Rhea" id="RHEA:14629"/>
        <dbReference type="ChEBI" id="CHEBI:30616"/>
        <dbReference type="ChEBI" id="CHEBI:44337"/>
        <dbReference type="ChEBI" id="CHEBI:57936"/>
        <dbReference type="ChEBI" id="CHEBI:456216"/>
        <dbReference type="EC" id="2.7.2.8"/>
    </reaction>
</comment>
<keyword evidence="12" id="KW-1185">Reference proteome</keyword>
<evidence type="ECO:0000313" key="11">
    <source>
        <dbReference type="EMBL" id="EHQ01310.1"/>
    </source>
</evidence>
<dbReference type="Gene3D" id="3.40.1160.10">
    <property type="entry name" value="Acetylglutamate kinase-like"/>
    <property type="match status" value="1"/>
</dbReference>
<evidence type="ECO:0000256" key="1">
    <source>
        <dbReference type="ARBA" id="ARBA00004828"/>
    </source>
</evidence>
<evidence type="ECO:0000256" key="6">
    <source>
        <dbReference type="ARBA" id="ARBA00022777"/>
    </source>
</evidence>
<keyword evidence="4 9" id="KW-0808">Transferase</keyword>
<dbReference type="InterPro" id="IPR036393">
    <property type="entry name" value="AceGlu_kinase-like_sf"/>
</dbReference>
<evidence type="ECO:0000256" key="5">
    <source>
        <dbReference type="ARBA" id="ARBA00022741"/>
    </source>
</evidence>
<feature type="binding site" evidence="9">
    <location>
        <begin position="42"/>
        <end position="43"/>
    </location>
    <ligand>
        <name>substrate</name>
    </ligand>
</feature>
<evidence type="ECO:0000256" key="2">
    <source>
        <dbReference type="ARBA" id="ARBA00022571"/>
    </source>
</evidence>
<reference evidence="12" key="1">
    <citation type="journal article" date="2012" name="Stand. Genomic Sci.">
        <title>Genome sequence of the Antarctic rhodopsins-containing flavobacterium Gillisia limnaea type strain (R-8282(T)).</title>
        <authorList>
            <person name="Riedel T."/>
            <person name="Held B."/>
            <person name="Nolan M."/>
            <person name="Lucas S."/>
            <person name="Lapidus A."/>
            <person name="Tice H."/>
            <person name="Del Rio T.G."/>
            <person name="Cheng J.F."/>
            <person name="Han C."/>
            <person name="Tapia R."/>
            <person name="Goodwin L.A."/>
            <person name="Pitluck S."/>
            <person name="Liolios K."/>
            <person name="Mavromatis K."/>
            <person name="Pagani I."/>
            <person name="Ivanova N."/>
            <person name="Mikhailova N."/>
            <person name="Pati A."/>
            <person name="Chen A."/>
            <person name="Palaniappan K."/>
            <person name="Land M."/>
            <person name="Rohde M."/>
            <person name="Tindall B.J."/>
            <person name="Detter J.C."/>
            <person name="Goker M."/>
            <person name="Bristow J."/>
            <person name="Eisen J.A."/>
            <person name="Markowitz V."/>
            <person name="Hugenholtz P."/>
            <person name="Kyrpides N.C."/>
            <person name="Klenk H.P."/>
            <person name="Woyke T."/>
        </authorList>
    </citation>
    <scope>NUCLEOTIDE SEQUENCE [LARGE SCALE GENOMIC DNA]</scope>
    <source>
        <strain evidence="12">DSM 15749 / LMG 21470 / R-8282</strain>
    </source>
</reference>
<protein>
    <recommendedName>
        <fullName evidence="9">Acetylglutamate kinase</fullName>
        <ecNumber evidence="9">2.7.2.8</ecNumber>
    </recommendedName>
    <alternativeName>
        <fullName evidence="9">N-acetyl-L-glutamate 5-phosphotransferase</fullName>
    </alternativeName>
    <alternativeName>
        <fullName evidence="9">NAG kinase</fullName>
        <shortName evidence="9">NAGK</shortName>
    </alternativeName>
</protein>
<dbReference type="InterPro" id="IPR037528">
    <property type="entry name" value="ArgB"/>
</dbReference>
<dbReference type="PANTHER" id="PTHR23342">
    <property type="entry name" value="N-ACETYLGLUTAMATE SYNTHASE"/>
    <property type="match status" value="1"/>
</dbReference>
<evidence type="ECO:0000256" key="9">
    <source>
        <dbReference type="HAMAP-Rule" id="MF_00082"/>
    </source>
</evidence>
<dbReference type="PANTHER" id="PTHR23342:SF0">
    <property type="entry name" value="N-ACETYLGLUTAMATE SYNTHASE, MITOCHONDRIAL"/>
    <property type="match status" value="1"/>
</dbReference>
<evidence type="ECO:0000256" key="4">
    <source>
        <dbReference type="ARBA" id="ARBA00022679"/>
    </source>
</evidence>
<feature type="domain" description="Aspartate/glutamate/uridylate kinase" evidence="10">
    <location>
        <begin position="7"/>
        <end position="241"/>
    </location>
</feature>
<dbReference type="InterPro" id="IPR004662">
    <property type="entry name" value="AcgluKinase_fam"/>
</dbReference>
<comment type="pathway">
    <text evidence="1 9">Amino-acid biosynthesis; L-arginine biosynthesis; N(2)-acetyl-L-ornithine from L-glutamate: step 2/4.</text>
</comment>
<dbReference type="eggNOG" id="COG0548">
    <property type="taxonomic scope" value="Bacteria"/>
</dbReference>
<dbReference type="HAMAP" id="MF_00082">
    <property type="entry name" value="ArgB"/>
    <property type="match status" value="1"/>
</dbReference>
<proteinExistence type="inferred from homology"/>
<keyword evidence="6 9" id="KW-0418">Kinase</keyword>
<dbReference type="STRING" id="865937.Gilli_0598"/>
<dbReference type="Pfam" id="PF00696">
    <property type="entry name" value="AA_kinase"/>
    <property type="match status" value="1"/>
</dbReference>
<dbReference type="GO" id="GO:0003991">
    <property type="term" value="F:acetylglutamate kinase activity"/>
    <property type="evidence" value="ECO:0007669"/>
    <property type="project" value="UniProtKB-UniRule"/>
</dbReference>
<name>H2BZW8_GILLR</name>
<dbReference type="Proteomes" id="UP000003844">
    <property type="component" value="Unassembled WGS sequence"/>
</dbReference>
<comment type="subcellular location">
    <subcellularLocation>
        <location evidence="9">Cytoplasm</location>
    </subcellularLocation>
</comment>
<dbReference type="NCBIfam" id="TIGR00761">
    <property type="entry name" value="argB"/>
    <property type="match status" value="1"/>
</dbReference>
<dbReference type="RefSeq" id="WP_006987634.1">
    <property type="nucleotide sequence ID" value="NZ_JH594606.1"/>
</dbReference>
<feature type="site" description="Transition state stabilizer" evidence="9">
    <location>
        <position position="225"/>
    </location>
</feature>
<comment type="function">
    <text evidence="9">Catalyzes the ATP-dependent phosphorylation of N-acetyl-L-glutamate.</text>
</comment>
<organism evidence="11 12">
    <name type="scientific">Gillisia limnaea (strain DSM 15749 / LMG 21470 / R-8282)</name>
    <dbReference type="NCBI Taxonomy" id="865937"/>
    <lineage>
        <taxon>Bacteria</taxon>
        <taxon>Pseudomonadati</taxon>
        <taxon>Bacteroidota</taxon>
        <taxon>Flavobacteriia</taxon>
        <taxon>Flavobacteriales</taxon>
        <taxon>Flavobacteriaceae</taxon>
        <taxon>Gillisia</taxon>
    </lineage>
</organism>
<dbReference type="OrthoDB" id="9803155at2"/>
<evidence type="ECO:0000256" key="7">
    <source>
        <dbReference type="ARBA" id="ARBA00022840"/>
    </source>
</evidence>
<feature type="binding site" evidence="9">
    <location>
        <position position="64"/>
    </location>
    <ligand>
        <name>substrate</name>
    </ligand>
</feature>
<feature type="binding site" evidence="9">
    <location>
        <position position="159"/>
    </location>
    <ligand>
        <name>substrate</name>
    </ligand>
</feature>
<comment type="similarity">
    <text evidence="9">Belongs to the acetylglutamate kinase family. ArgB subfamily.</text>
</comment>
<evidence type="ECO:0000256" key="8">
    <source>
        <dbReference type="ARBA" id="ARBA00048141"/>
    </source>
</evidence>
<dbReference type="UniPathway" id="UPA00068">
    <property type="reaction ID" value="UER00107"/>
</dbReference>
<keyword evidence="7 9" id="KW-0067">ATP-binding</keyword>
<dbReference type="CDD" id="cd04238">
    <property type="entry name" value="AAK_NAGK-like"/>
    <property type="match status" value="1"/>
</dbReference>
<feature type="site" description="Transition state stabilizer" evidence="9">
    <location>
        <position position="10"/>
    </location>
</feature>
<dbReference type="HOGENOM" id="CLU_053680_1_0_10"/>
<dbReference type="AlphaFoldDB" id="H2BZW8"/>
<dbReference type="GO" id="GO:0042450">
    <property type="term" value="P:L-arginine biosynthetic process via ornithine"/>
    <property type="evidence" value="ECO:0007669"/>
    <property type="project" value="UniProtKB-UniRule"/>
</dbReference>
<dbReference type="GO" id="GO:0005524">
    <property type="term" value="F:ATP binding"/>
    <property type="evidence" value="ECO:0007669"/>
    <property type="project" value="UniProtKB-UniRule"/>
</dbReference>
<dbReference type="InterPro" id="IPR001048">
    <property type="entry name" value="Asp/Glu/Uridylate_kinase"/>
</dbReference>
<dbReference type="PIRSF" id="PIRSF000728">
    <property type="entry name" value="NAGK"/>
    <property type="match status" value="1"/>
</dbReference>
<evidence type="ECO:0000256" key="3">
    <source>
        <dbReference type="ARBA" id="ARBA00022605"/>
    </source>
</evidence>
<dbReference type="GO" id="GO:0005737">
    <property type="term" value="C:cytoplasm"/>
    <property type="evidence" value="ECO:0007669"/>
    <property type="project" value="UniProtKB-SubCell"/>
</dbReference>
<accession>H2BZW8</accession>
<evidence type="ECO:0000313" key="12">
    <source>
        <dbReference type="Proteomes" id="UP000003844"/>
    </source>
</evidence>
<keyword evidence="2 9" id="KW-0055">Arginine biosynthesis</keyword>
<evidence type="ECO:0000259" key="10">
    <source>
        <dbReference type="Pfam" id="PF00696"/>
    </source>
</evidence>
<keyword evidence="9" id="KW-0963">Cytoplasm</keyword>
<dbReference type="EC" id="2.7.2.8" evidence="9"/>
<dbReference type="SUPFAM" id="SSF53633">
    <property type="entry name" value="Carbamate kinase-like"/>
    <property type="match status" value="1"/>
</dbReference>
<gene>
    <name evidence="9" type="primary">argB</name>
    <name evidence="11" type="ORF">Gilli_0598</name>
</gene>
<keyword evidence="5 9" id="KW-0547">Nucleotide-binding</keyword>
<keyword evidence="3 9" id="KW-0028">Amino-acid biosynthesis</keyword>
<dbReference type="EMBL" id="JH594606">
    <property type="protein sequence ID" value="EHQ01310.1"/>
    <property type="molecule type" value="Genomic_DNA"/>
</dbReference>